<proteinExistence type="predicted"/>
<name>A0A5N5EUS2_9ACTN</name>
<dbReference type="EMBL" id="VYUA01000027">
    <property type="protein sequence ID" value="KAB2589694.1"/>
    <property type="molecule type" value="Genomic_DNA"/>
</dbReference>
<dbReference type="Proteomes" id="UP000326907">
    <property type="component" value="Unassembled WGS sequence"/>
</dbReference>
<feature type="region of interest" description="Disordered" evidence="1">
    <location>
        <begin position="39"/>
        <end position="84"/>
    </location>
</feature>
<reference evidence="2 3" key="1">
    <citation type="submission" date="2019-09" db="EMBL/GenBank/DDBJ databases">
        <authorList>
            <person name="Liu P."/>
        </authorList>
    </citation>
    <scope>NUCLEOTIDE SEQUENCE [LARGE SCALE GENOMIC DNA]</scope>
    <source>
        <strain evidence="2 3">TRM68085</strain>
    </source>
</reference>
<sequence>MSQPGSTPSRPRRGAGCLQSLLVLAVILGLGYGASKVFGDKDSSSPSSSASSSPSSASDGKGGSWEVGDCGGPDPENKPDGYRAYDCDESGATFKALEIQSASIMPNAIQCPAGTDLIIQVSRVFGSGDDKKSSGIPTNTVCGRNLTGDHPGDAGAGGGQLVKGDCITSTAKEIACASAGSDAFKVLDLVEEKEECPAATTEPMQLMMAMGRPYNVICGGKV</sequence>
<feature type="compositionally biased region" description="Basic and acidic residues" evidence="1">
    <location>
        <begin position="75"/>
        <end position="84"/>
    </location>
</feature>
<keyword evidence="3" id="KW-1185">Reference proteome</keyword>
<accession>A0A5N5EUS2</accession>
<comment type="caution">
    <text evidence="2">The sequence shown here is derived from an EMBL/GenBank/DDBJ whole genome shotgun (WGS) entry which is preliminary data.</text>
</comment>
<feature type="compositionally biased region" description="Gly residues" evidence="1">
    <location>
        <begin position="60"/>
        <end position="71"/>
    </location>
</feature>
<organism evidence="2 3">
    <name type="scientific">Streptomyces arboris</name>
    <dbReference type="NCBI Taxonomy" id="2600619"/>
    <lineage>
        <taxon>Bacteria</taxon>
        <taxon>Bacillati</taxon>
        <taxon>Actinomycetota</taxon>
        <taxon>Actinomycetes</taxon>
        <taxon>Kitasatosporales</taxon>
        <taxon>Streptomycetaceae</taxon>
        <taxon>Streptomyces</taxon>
    </lineage>
</organism>
<dbReference type="AlphaFoldDB" id="A0A5N5EUS2"/>
<protein>
    <submittedName>
        <fullName evidence="2">Uncharacterized protein</fullName>
    </submittedName>
</protein>
<evidence type="ECO:0000313" key="3">
    <source>
        <dbReference type="Proteomes" id="UP000326907"/>
    </source>
</evidence>
<feature type="compositionally biased region" description="Low complexity" evidence="1">
    <location>
        <begin position="44"/>
        <end position="59"/>
    </location>
</feature>
<dbReference type="RefSeq" id="WP_151512374.1">
    <property type="nucleotide sequence ID" value="NZ_JBMVCA010000004.1"/>
</dbReference>
<evidence type="ECO:0000256" key="1">
    <source>
        <dbReference type="SAM" id="MobiDB-lite"/>
    </source>
</evidence>
<gene>
    <name evidence="2" type="ORF">F5983_25385</name>
</gene>
<evidence type="ECO:0000313" key="2">
    <source>
        <dbReference type="EMBL" id="KAB2589694.1"/>
    </source>
</evidence>